<evidence type="ECO:0000313" key="16">
    <source>
        <dbReference type="Proteomes" id="UP000071778"/>
    </source>
</evidence>
<evidence type="ECO:0000256" key="13">
    <source>
        <dbReference type="SAM" id="Phobius"/>
    </source>
</evidence>
<keyword evidence="7" id="KW-0479">Metal-binding</keyword>
<keyword evidence="4" id="KW-1003">Cell membrane</keyword>
<dbReference type="OrthoDB" id="8723024at2"/>
<keyword evidence="11 13" id="KW-0472">Membrane</keyword>
<proteinExistence type="inferred from homology"/>
<dbReference type="GO" id="GO:0020037">
    <property type="term" value="F:heme binding"/>
    <property type="evidence" value="ECO:0007669"/>
    <property type="project" value="TreeGrafter"/>
</dbReference>
<dbReference type="Pfam" id="PF01292">
    <property type="entry name" value="Ni_hydr_CYTB"/>
    <property type="match status" value="1"/>
</dbReference>
<dbReference type="PATRIC" id="fig|279058.18.peg.1087"/>
<dbReference type="EMBL" id="CP013235">
    <property type="protein sequence ID" value="AMP08894.1"/>
    <property type="molecule type" value="Genomic_DNA"/>
</dbReference>
<keyword evidence="3" id="KW-0813">Transport</keyword>
<evidence type="ECO:0000313" key="15">
    <source>
        <dbReference type="EMBL" id="AMP08894.1"/>
    </source>
</evidence>
<dbReference type="GO" id="GO:0022904">
    <property type="term" value="P:respiratory electron transport chain"/>
    <property type="evidence" value="ECO:0007669"/>
    <property type="project" value="InterPro"/>
</dbReference>
<dbReference type="GO" id="GO:0005886">
    <property type="term" value="C:plasma membrane"/>
    <property type="evidence" value="ECO:0007669"/>
    <property type="project" value="UniProtKB-SubCell"/>
</dbReference>
<evidence type="ECO:0000256" key="3">
    <source>
        <dbReference type="ARBA" id="ARBA00022448"/>
    </source>
</evidence>
<feature type="transmembrane region" description="Helical" evidence="13">
    <location>
        <begin position="93"/>
        <end position="110"/>
    </location>
</feature>
<comment type="similarity">
    <text evidence="12">Belongs to the cytochrome b561 family.</text>
</comment>
<keyword evidence="16" id="KW-1185">Reference proteome</keyword>
<evidence type="ECO:0000256" key="1">
    <source>
        <dbReference type="ARBA" id="ARBA00001970"/>
    </source>
</evidence>
<feature type="transmembrane region" description="Helical" evidence="13">
    <location>
        <begin position="15"/>
        <end position="34"/>
    </location>
</feature>
<keyword evidence="5" id="KW-0349">Heme</keyword>
<reference evidence="15 16" key="1">
    <citation type="submission" date="2015-11" db="EMBL/GenBank/DDBJ databases">
        <title>Exploring the genomic traits of fungus-feeding bacterial genus Collimonas.</title>
        <authorList>
            <person name="Song C."/>
            <person name="Schmidt R."/>
            <person name="de Jager V."/>
            <person name="Krzyzanowska D."/>
            <person name="Jongedijk E."/>
            <person name="Cankar K."/>
            <person name="Beekwilder J."/>
            <person name="van Veen A."/>
            <person name="de Boer W."/>
            <person name="van Veen J.A."/>
            <person name="Garbeva P."/>
        </authorList>
    </citation>
    <scope>NUCLEOTIDE SEQUENCE [LARGE SCALE GENOMIC DNA]</scope>
    <source>
        <strain evidence="15 16">Ter282</strain>
    </source>
</reference>
<dbReference type="InterPro" id="IPR011577">
    <property type="entry name" value="Cyt_b561_bac/Ni-Hgenase"/>
</dbReference>
<evidence type="ECO:0000259" key="14">
    <source>
        <dbReference type="Pfam" id="PF01292"/>
    </source>
</evidence>
<dbReference type="RefSeq" id="WP_061532568.1">
    <property type="nucleotide sequence ID" value="NZ_CP013233.1"/>
</dbReference>
<evidence type="ECO:0000256" key="10">
    <source>
        <dbReference type="ARBA" id="ARBA00023004"/>
    </source>
</evidence>
<evidence type="ECO:0000256" key="4">
    <source>
        <dbReference type="ARBA" id="ARBA00022475"/>
    </source>
</evidence>
<evidence type="ECO:0000256" key="11">
    <source>
        <dbReference type="ARBA" id="ARBA00023136"/>
    </source>
</evidence>
<feature type="transmembrane region" description="Helical" evidence="13">
    <location>
        <begin position="145"/>
        <end position="166"/>
    </location>
</feature>
<evidence type="ECO:0000256" key="8">
    <source>
        <dbReference type="ARBA" id="ARBA00022982"/>
    </source>
</evidence>
<keyword evidence="6 13" id="KW-0812">Transmembrane</keyword>
<name>A0A127QFW4_9BURK</name>
<evidence type="ECO:0000256" key="5">
    <source>
        <dbReference type="ARBA" id="ARBA00022617"/>
    </source>
</evidence>
<feature type="transmembrane region" description="Helical" evidence="13">
    <location>
        <begin position="46"/>
        <end position="67"/>
    </location>
</feature>
<dbReference type="Proteomes" id="UP000071778">
    <property type="component" value="Chromosome"/>
</dbReference>
<keyword evidence="8" id="KW-0249">Electron transport</keyword>
<dbReference type="PANTHER" id="PTHR30529:SF1">
    <property type="entry name" value="CYTOCHROME B561 HOMOLOG 2"/>
    <property type="match status" value="1"/>
</dbReference>
<sequence>MQTITVPKYSAPAKFFHWLTVLLLVIQYAIGWLMPDIGRGTQPVGLISWHLSIGALIVLLVIIRLLWRWTHRPPPEPQIVSPLLSRIAQGTHWLLYLLLIAFPLMGWANASSRGWPVSLFGVLPLPALSSKGSQLGHTLGDMHQLFVWVLIAVIGLHVAAALYHHFIVKDDTLRHMLPNR</sequence>
<dbReference type="GO" id="GO:0046872">
    <property type="term" value="F:metal ion binding"/>
    <property type="evidence" value="ECO:0007669"/>
    <property type="project" value="UniProtKB-KW"/>
</dbReference>
<dbReference type="Gene3D" id="1.20.950.20">
    <property type="entry name" value="Transmembrane di-heme cytochromes, Chain C"/>
    <property type="match status" value="1"/>
</dbReference>
<organism evidence="15 16">
    <name type="scientific">Collimonas arenae</name>
    <dbReference type="NCBI Taxonomy" id="279058"/>
    <lineage>
        <taxon>Bacteria</taxon>
        <taxon>Pseudomonadati</taxon>
        <taxon>Pseudomonadota</taxon>
        <taxon>Betaproteobacteria</taxon>
        <taxon>Burkholderiales</taxon>
        <taxon>Oxalobacteraceae</taxon>
        <taxon>Collimonas</taxon>
    </lineage>
</organism>
<comment type="subcellular location">
    <subcellularLocation>
        <location evidence="2">Cell membrane</location>
        <topology evidence="2">Multi-pass membrane protein</topology>
    </subcellularLocation>
</comment>
<gene>
    <name evidence="15" type="ORF">CAter282_1099</name>
</gene>
<dbReference type="SUPFAM" id="SSF81342">
    <property type="entry name" value="Transmembrane di-heme cytochromes"/>
    <property type="match status" value="1"/>
</dbReference>
<evidence type="ECO:0000256" key="7">
    <source>
        <dbReference type="ARBA" id="ARBA00022723"/>
    </source>
</evidence>
<protein>
    <submittedName>
        <fullName evidence="15">Prokaryotic cytochrome b561 family protein</fullName>
    </submittedName>
</protein>
<dbReference type="AlphaFoldDB" id="A0A127QFW4"/>
<keyword evidence="10" id="KW-0408">Iron</keyword>
<evidence type="ECO:0000256" key="2">
    <source>
        <dbReference type="ARBA" id="ARBA00004651"/>
    </source>
</evidence>
<evidence type="ECO:0000256" key="12">
    <source>
        <dbReference type="ARBA" id="ARBA00037975"/>
    </source>
</evidence>
<feature type="domain" description="Cytochrome b561 bacterial/Ni-hydrogenase" evidence="14">
    <location>
        <begin position="9"/>
        <end position="178"/>
    </location>
</feature>
<accession>A0A127QFW4</accession>
<dbReference type="GO" id="GO:0009055">
    <property type="term" value="F:electron transfer activity"/>
    <property type="evidence" value="ECO:0007669"/>
    <property type="project" value="InterPro"/>
</dbReference>
<evidence type="ECO:0000256" key="6">
    <source>
        <dbReference type="ARBA" id="ARBA00022692"/>
    </source>
</evidence>
<comment type="cofactor">
    <cofactor evidence="1">
        <name>heme b</name>
        <dbReference type="ChEBI" id="CHEBI:60344"/>
    </cofactor>
</comment>
<dbReference type="PANTHER" id="PTHR30529">
    <property type="entry name" value="CYTOCHROME B561"/>
    <property type="match status" value="1"/>
</dbReference>
<evidence type="ECO:0000256" key="9">
    <source>
        <dbReference type="ARBA" id="ARBA00022989"/>
    </source>
</evidence>
<dbReference type="InterPro" id="IPR052168">
    <property type="entry name" value="Cytochrome_b561_oxidase"/>
</dbReference>
<dbReference type="InterPro" id="IPR016174">
    <property type="entry name" value="Di-haem_cyt_TM"/>
</dbReference>
<keyword evidence="9 13" id="KW-1133">Transmembrane helix</keyword>